<feature type="domain" description="ABC transporter" evidence="9">
    <location>
        <begin position="6"/>
        <end position="245"/>
    </location>
</feature>
<reference evidence="10" key="1">
    <citation type="submission" date="2021-12" db="EMBL/GenBank/DDBJ databases">
        <title>Discovery of the Pendulisporaceae a myxobacterial family with distinct sporulation behavior and unique specialized metabolism.</title>
        <authorList>
            <person name="Garcia R."/>
            <person name="Popoff A."/>
            <person name="Bader C.D."/>
            <person name="Loehr J."/>
            <person name="Walesch S."/>
            <person name="Walt C."/>
            <person name="Boldt J."/>
            <person name="Bunk B."/>
            <person name="Haeckl F.J.F.P.J."/>
            <person name="Gunesch A.P."/>
            <person name="Birkelbach J."/>
            <person name="Nuebel U."/>
            <person name="Pietschmann T."/>
            <person name="Bach T."/>
            <person name="Mueller R."/>
        </authorList>
    </citation>
    <scope>NUCLEOTIDE SEQUENCE</scope>
    <source>
        <strain evidence="10">MSr11367</strain>
    </source>
</reference>
<dbReference type="InterPro" id="IPR050107">
    <property type="entry name" value="ABC_carbohydrate_import_ATPase"/>
</dbReference>
<name>A0ABZ2KUX6_9BACT</name>
<dbReference type="PANTHER" id="PTHR43790">
    <property type="entry name" value="CARBOHYDRATE TRANSPORT ATP-BINDING PROTEIN MG119-RELATED"/>
    <property type="match status" value="1"/>
</dbReference>
<organism evidence="10 11">
    <name type="scientific">Pendulispora rubella</name>
    <dbReference type="NCBI Taxonomy" id="2741070"/>
    <lineage>
        <taxon>Bacteria</taxon>
        <taxon>Pseudomonadati</taxon>
        <taxon>Myxococcota</taxon>
        <taxon>Myxococcia</taxon>
        <taxon>Myxococcales</taxon>
        <taxon>Sorangiineae</taxon>
        <taxon>Pendulisporaceae</taxon>
        <taxon>Pendulispora</taxon>
    </lineage>
</organism>
<dbReference type="PROSITE" id="PS50893">
    <property type="entry name" value="ABC_TRANSPORTER_2"/>
    <property type="match status" value="2"/>
</dbReference>
<keyword evidence="5" id="KW-0547">Nucleotide-binding</keyword>
<evidence type="ECO:0000256" key="5">
    <source>
        <dbReference type="ARBA" id="ARBA00022741"/>
    </source>
</evidence>
<dbReference type="InterPro" id="IPR027417">
    <property type="entry name" value="P-loop_NTPase"/>
</dbReference>
<dbReference type="EMBL" id="CP089983">
    <property type="protein sequence ID" value="WXB02418.1"/>
    <property type="molecule type" value="Genomic_DNA"/>
</dbReference>
<evidence type="ECO:0000256" key="2">
    <source>
        <dbReference type="ARBA" id="ARBA00022475"/>
    </source>
</evidence>
<dbReference type="InterPro" id="IPR017871">
    <property type="entry name" value="ABC_transporter-like_CS"/>
</dbReference>
<dbReference type="InterPro" id="IPR003593">
    <property type="entry name" value="AAA+_ATPase"/>
</dbReference>
<dbReference type="SUPFAM" id="SSF52540">
    <property type="entry name" value="P-loop containing nucleoside triphosphate hydrolases"/>
    <property type="match status" value="2"/>
</dbReference>
<protein>
    <submittedName>
        <fullName evidence="10">Sugar ABC transporter ATP-binding protein</fullName>
    </submittedName>
</protein>
<gene>
    <name evidence="10" type="ORF">LVJ94_36570</name>
</gene>
<evidence type="ECO:0000256" key="4">
    <source>
        <dbReference type="ARBA" id="ARBA00022737"/>
    </source>
</evidence>
<keyword evidence="3" id="KW-0762">Sugar transport</keyword>
<dbReference type="Proteomes" id="UP001374803">
    <property type="component" value="Chromosome"/>
</dbReference>
<evidence type="ECO:0000256" key="3">
    <source>
        <dbReference type="ARBA" id="ARBA00022597"/>
    </source>
</evidence>
<evidence type="ECO:0000313" key="11">
    <source>
        <dbReference type="Proteomes" id="UP001374803"/>
    </source>
</evidence>
<evidence type="ECO:0000256" key="6">
    <source>
        <dbReference type="ARBA" id="ARBA00022840"/>
    </source>
</evidence>
<dbReference type="Gene3D" id="3.40.50.300">
    <property type="entry name" value="P-loop containing nucleotide triphosphate hydrolases"/>
    <property type="match status" value="2"/>
</dbReference>
<keyword evidence="7" id="KW-1278">Translocase</keyword>
<keyword evidence="4" id="KW-0677">Repeat</keyword>
<sequence length="511" mass="53986">MNGSSLVARGLQKTFGATRALRGVDLEVRSGEIHALMGENGAGKSTLMSILSGAATPDTGSMELGGAPYRPSGPREARQAGVLLVHQELSLCGHMTVGENVMLGIEPASYGFLRRSEMREKAEKALKAVTGKEGTISLDARAADLSPADRQLVEIARALAVPGCRILLLDEPTSSLAAGDVDRLFVLLRELKQRSLSIVYISHFLEEILRVCDVYTVLRDGQVAEKGTIAETTAKKLVLAMSGNASNAGTSPVEAALLVRSEEEDTEKAPVLVVENAAGVKKPSSASLTVHRGEVVGIAGLLGAGRTELLRMIFGLDPVAKGTIQVASQGGSASPAKRIAQGVGFLSEDRKGEGLLLSMSIADNLTMSRLSGLGPAGFVKDGQQRDSAKKWTDMLAVKMRDVGQKVRDLSGGNQQKVALARLLHQEADLFLLDEPTRGVDINSKTQIERHIRALAASGKAVLVVSSHLPDLLSICDRIGVMYRGRLGEIRPASAWTEHALLAAATGAEGNT</sequence>
<keyword evidence="8" id="KW-0472">Membrane</keyword>
<accession>A0ABZ2KUX6</accession>
<dbReference type="PANTHER" id="PTHR43790:SF3">
    <property type="entry name" value="D-ALLOSE IMPORT ATP-BINDING PROTEIN ALSA-RELATED"/>
    <property type="match status" value="1"/>
</dbReference>
<evidence type="ECO:0000256" key="1">
    <source>
        <dbReference type="ARBA" id="ARBA00022448"/>
    </source>
</evidence>
<dbReference type="InterPro" id="IPR003439">
    <property type="entry name" value="ABC_transporter-like_ATP-bd"/>
</dbReference>
<proteinExistence type="predicted"/>
<evidence type="ECO:0000256" key="7">
    <source>
        <dbReference type="ARBA" id="ARBA00022967"/>
    </source>
</evidence>
<dbReference type="RefSeq" id="WP_394832046.1">
    <property type="nucleotide sequence ID" value="NZ_CP089929.1"/>
</dbReference>
<evidence type="ECO:0000256" key="8">
    <source>
        <dbReference type="ARBA" id="ARBA00023136"/>
    </source>
</evidence>
<keyword evidence="11" id="KW-1185">Reference proteome</keyword>
<dbReference type="SMART" id="SM00382">
    <property type="entry name" value="AAA"/>
    <property type="match status" value="2"/>
</dbReference>
<dbReference type="GO" id="GO:0005524">
    <property type="term" value="F:ATP binding"/>
    <property type="evidence" value="ECO:0007669"/>
    <property type="project" value="UniProtKB-KW"/>
</dbReference>
<keyword evidence="6 10" id="KW-0067">ATP-binding</keyword>
<dbReference type="CDD" id="cd03216">
    <property type="entry name" value="ABC_Carb_Monos_I"/>
    <property type="match status" value="1"/>
</dbReference>
<dbReference type="Pfam" id="PF00005">
    <property type="entry name" value="ABC_tran"/>
    <property type="match status" value="2"/>
</dbReference>
<keyword evidence="1" id="KW-0813">Transport</keyword>
<dbReference type="CDD" id="cd03215">
    <property type="entry name" value="ABC_Carb_Monos_II"/>
    <property type="match status" value="1"/>
</dbReference>
<feature type="domain" description="ABC transporter" evidence="9">
    <location>
        <begin position="261"/>
        <end position="508"/>
    </location>
</feature>
<keyword evidence="2" id="KW-1003">Cell membrane</keyword>
<evidence type="ECO:0000313" key="10">
    <source>
        <dbReference type="EMBL" id="WXB02418.1"/>
    </source>
</evidence>
<dbReference type="PROSITE" id="PS00211">
    <property type="entry name" value="ABC_TRANSPORTER_1"/>
    <property type="match status" value="1"/>
</dbReference>
<evidence type="ECO:0000259" key="9">
    <source>
        <dbReference type="PROSITE" id="PS50893"/>
    </source>
</evidence>